<evidence type="ECO:0000256" key="3">
    <source>
        <dbReference type="ARBA" id="ARBA00023002"/>
    </source>
</evidence>
<evidence type="ECO:0000256" key="1">
    <source>
        <dbReference type="ARBA" id="ARBA00022630"/>
    </source>
</evidence>
<keyword evidence="3" id="KW-0560">Oxidoreductase</keyword>
<organism evidence="6 7">
    <name type="scientific">Mycena belliarum</name>
    <dbReference type="NCBI Taxonomy" id="1033014"/>
    <lineage>
        <taxon>Eukaryota</taxon>
        <taxon>Fungi</taxon>
        <taxon>Dikarya</taxon>
        <taxon>Basidiomycota</taxon>
        <taxon>Agaricomycotina</taxon>
        <taxon>Agaricomycetes</taxon>
        <taxon>Agaricomycetidae</taxon>
        <taxon>Agaricales</taxon>
        <taxon>Marasmiineae</taxon>
        <taxon>Mycenaceae</taxon>
        <taxon>Mycena</taxon>
    </lineage>
</organism>
<dbReference type="PANTHER" id="PTHR46972">
    <property type="entry name" value="MONOOXYGENASE ASQM-RELATED"/>
    <property type="match status" value="1"/>
</dbReference>
<evidence type="ECO:0000256" key="2">
    <source>
        <dbReference type="ARBA" id="ARBA00022827"/>
    </source>
</evidence>
<dbReference type="PRINTS" id="PR00420">
    <property type="entry name" value="RNGMNOXGNASE"/>
</dbReference>
<evidence type="ECO:0000313" key="6">
    <source>
        <dbReference type="EMBL" id="KAJ7100595.1"/>
    </source>
</evidence>
<comment type="caution">
    <text evidence="6">The sequence shown here is derived from an EMBL/GenBank/DDBJ whole genome shotgun (WGS) entry which is preliminary data.</text>
</comment>
<dbReference type="PANTHER" id="PTHR46972:SF1">
    <property type="entry name" value="FAD DEPENDENT OXIDOREDUCTASE DOMAIN-CONTAINING PROTEIN"/>
    <property type="match status" value="1"/>
</dbReference>
<dbReference type="GO" id="GO:0071949">
    <property type="term" value="F:FAD binding"/>
    <property type="evidence" value="ECO:0007669"/>
    <property type="project" value="InterPro"/>
</dbReference>
<sequence length="425" mass="45523">MSSTMTTPTAASQPHIAIIGAGPAGLALALLLHKHHIPFTVFEMRPQPTPSDYASPSGSLDLHEESGLAALRACDLYDAAMALTGDCTQQQRIASKDGAVIFNFSGGLHRPEIYRHDLMKVFVSQLPSDSIRWGHKLVRAERTASGVELDFGDHGKHTSSLVVGADGAWSRVRPLLTDAQPHYAGFQNITLHIRNITTKHPELAALMQRGTFYSLADRHAVLSQRAANDSARIYIMLSTPDREFAKTTGLEGKTPRQAKEILVGENGILGGWGKNIRELVGVACEDETDRTGGAALDINAFHTLPVGHSWEHRTDATLIGDAAHLLNPPAGEGVNIAMQDALLLSEAIVQAYEAAGGDSGKLGEALDATVGKFEVDMVVRAKEVAAGTKEVSAVMFGSEDGSQAMVDAMYNVRTWTINFSISIGN</sequence>
<evidence type="ECO:0000313" key="7">
    <source>
        <dbReference type="Proteomes" id="UP001222325"/>
    </source>
</evidence>
<name>A0AAD6Y073_9AGAR</name>
<evidence type="ECO:0000256" key="4">
    <source>
        <dbReference type="ARBA" id="ARBA00023033"/>
    </source>
</evidence>
<keyword evidence="7" id="KW-1185">Reference proteome</keyword>
<protein>
    <submittedName>
        <fullName evidence="6">Salicylate hydroxylase</fullName>
    </submittedName>
</protein>
<dbReference type="Proteomes" id="UP001222325">
    <property type="component" value="Unassembled WGS sequence"/>
</dbReference>
<dbReference type="EMBL" id="JARJCN010000005">
    <property type="protein sequence ID" value="KAJ7100595.1"/>
    <property type="molecule type" value="Genomic_DNA"/>
</dbReference>
<dbReference type="SUPFAM" id="SSF51905">
    <property type="entry name" value="FAD/NAD(P)-binding domain"/>
    <property type="match status" value="1"/>
</dbReference>
<gene>
    <name evidence="6" type="ORF">B0H15DRAFT_816623</name>
</gene>
<feature type="domain" description="FAD-binding" evidence="5">
    <location>
        <begin position="16"/>
        <end position="235"/>
    </location>
</feature>
<keyword evidence="4" id="KW-0503">Monooxygenase</keyword>
<proteinExistence type="predicted"/>
<dbReference type="InterPro" id="IPR036188">
    <property type="entry name" value="FAD/NAD-bd_sf"/>
</dbReference>
<dbReference type="Gene3D" id="3.50.50.60">
    <property type="entry name" value="FAD/NAD(P)-binding domain"/>
    <property type="match status" value="1"/>
</dbReference>
<dbReference type="GO" id="GO:0004497">
    <property type="term" value="F:monooxygenase activity"/>
    <property type="evidence" value="ECO:0007669"/>
    <property type="project" value="UniProtKB-KW"/>
</dbReference>
<feature type="domain" description="FAD-binding" evidence="5">
    <location>
        <begin position="318"/>
        <end position="357"/>
    </location>
</feature>
<accession>A0AAD6Y073</accession>
<keyword evidence="2" id="KW-0274">FAD</keyword>
<reference evidence="6" key="1">
    <citation type="submission" date="2023-03" db="EMBL/GenBank/DDBJ databases">
        <title>Massive genome expansion in bonnet fungi (Mycena s.s.) driven by repeated elements and novel gene families across ecological guilds.</title>
        <authorList>
            <consortium name="Lawrence Berkeley National Laboratory"/>
            <person name="Harder C.B."/>
            <person name="Miyauchi S."/>
            <person name="Viragh M."/>
            <person name="Kuo A."/>
            <person name="Thoen E."/>
            <person name="Andreopoulos B."/>
            <person name="Lu D."/>
            <person name="Skrede I."/>
            <person name="Drula E."/>
            <person name="Henrissat B."/>
            <person name="Morin E."/>
            <person name="Kohler A."/>
            <person name="Barry K."/>
            <person name="LaButti K."/>
            <person name="Morin E."/>
            <person name="Salamov A."/>
            <person name="Lipzen A."/>
            <person name="Mereny Z."/>
            <person name="Hegedus B."/>
            <person name="Baldrian P."/>
            <person name="Stursova M."/>
            <person name="Weitz H."/>
            <person name="Taylor A."/>
            <person name="Grigoriev I.V."/>
            <person name="Nagy L.G."/>
            <person name="Martin F."/>
            <person name="Kauserud H."/>
        </authorList>
    </citation>
    <scope>NUCLEOTIDE SEQUENCE</scope>
    <source>
        <strain evidence="6">CBHHK173m</strain>
    </source>
</reference>
<keyword evidence="1" id="KW-0285">Flavoprotein</keyword>
<dbReference type="AlphaFoldDB" id="A0AAD6Y073"/>
<dbReference type="InterPro" id="IPR002938">
    <property type="entry name" value="FAD-bd"/>
</dbReference>
<dbReference type="Pfam" id="PF01494">
    <property type="entry name" value="FAD_binding_3"/>
    <property type="match status" value="2"/>
</dbReference>
<evidence type="ECO:0000259" key="5">
    <source>
        <dbReference type="Pfam" id="PF01494"/>
    </source>
</evidence>